<dbReference type="eggNOG" id="COG2234">
    <property type="taxonomic scope" value="Bacteria"/>
</dbReference>
<name>A0A081PCV0_9SPHI</name>
<keyword evidence="1" id="KW-0732">Signal</keyword>
<sequence>MSLLMKLFLILPLALTLSCNAVKKSNQPANANQLLKDVKVLSSDAFEGRKTGTKGAESARNYIIKRFKEIGVIPFSKYSNFQQAFTFKGIDNPEIEGKNVVGYIKGNTDQVIVITAHYDHLGVINGRIFNGADDNASGVAGLLKIAAHYARAKPNHTLIFVAFDAEEFGKKGSEYFVDNAPVKLSDIKLNINLDMISHNDKGELYASGTYKYPQLKNYIISTIPDLKILFGHDNPKLGIDDWTNMSDQAAFNAKNIPFIYFGVEDHPDYHRASDKFEMINQQFFINAANGILEITDNFDKDRPVEKTYRDQLQSF</sequence>
<accession>A0A081PCV0</accession>
<dbReference type="Gene3D" id="3.40.630.10">
    <property type="entry name" value="Zn peptidases"/>
    <property type="match status" value="1"/>
</dbReference>
<comment type="caution">
    <text evidence="3">The sequence shown here is derived from an EMBL/GenBank/DDBJ whole genome shotgun (WGS) entry which is preliminary data.</text>
</comment>
<organism evidence="3 4">
    <name type="scientific">Pedobacter antarcticus 4BY</name>
    <dbReference type="NCBI Taxonomy" id="1358423"/>
    <lineage>
        <taxon>Bacteria</taxon>
        <taxon>Pseudomonadati</taxon>
        <taxon>Bacteroidota</taxon>
        <taxon>Sphingobacteriia</taxon>
        <taxon>Sphingobacteriales</taxon>
        <taxon>Sphingobacteriaceae</taxon>
        <taxon>Pedobacter</taxon>
    </lineage>
</organism>
<evidence type="ECO:0000313" key="4">
    <source>
        <dbReference type="Proteomes" id="UP000028007"/>
    </source>
</evidence>
<dbReference type="GO" id="GO:0006508">
    <property type="term" value="P:proteolysis"/>
    <property type="evidence" value="ECO:0007669"/>
    <property type="project" value="InterPro"/>
</dbReference>
<dbReference type="InterPro" id="IPR045175">
    <property type="entry name" value="M28_fam"/>
</dbReference>
<dbReference type="Proteomes" id="UP000028007">
    <property type="component" value="Unassembled WGS sequence"/>
</dbReference>
<gene>
    <name evidence="3" type="ORF">N180_17040</name>
</gene>
<proteinExistence type="predicted"/>
<dbReference type="InterPro" id="IPR007484">
    <property type="entry name" value="Peptidase_M28"/>
</dbReference>
<evidence type="ECO:0000259" key="2">
    <source>
        <dbReference type="Pfam" id="PF04389"/>
    </source>
</evidence>
<dbReference type="PANTHER" id="PTHR12147">
    <property type="entry name" value="METALLOPEPTIDASE M28 FAMILY MEMBER"/>
    <property type="match status" value="1"/>
</dbReference>
<dbReference type="PROSITE" id="PS51257">
    <property type="entry name" value="PROKAR_LIPOPROTEIN"/>
    <property type="match status" value="1"/>
</dbReference>
<reference evidence="3 4" key="1">
    <citation type="journal article" date="1992" name="Int. J. Syst. Bacteriol.">
        <title>Sphingobacterium antarcticus sp. nov. a Psychrotrophic Bacterium from the Soils of Schirmacher Oasis, Antarctica.</title>
        <authorList>
            <person name="Shivaji S."/>
            <person name="Ray M.K."/>
            <person name="Rao N.S."/>
            <person name="Saiserr L."/>
            <person name="Jagannadham M.V."/>
            <person name="Kumar G.S."/>
            <person name="Reddy G."/>
            <person name="Bhargava P.M."/>
        </authorList>
    </citation>
    <scope>NUCLEOTIDE SEQUENCE [LARGE SCALE GENOMIC DNA]</scope>
    <source>
        <strain evidence="3 4">4BY</strain>
    </source>
</reference>
<dbReference type="GO" id="GO:0008235">
    <property type="term" value="F:metalloexopeptidase activity"/>
    <property type="evidence" value="ECO:0007669"/>
    <property type="project" value="InterPro"/>
</dbReference>
<protein>
    <submittedName>
        <fullName evidence="3">Peptidase M20</fullName>
    </submittedName>
</protein>
<evidence type="ECO:0000256" key="1">
    <source>
        <dbReference type="SAM" id="SignalP"/>
    </source>
</evidence>
<dbReference type="AlphaFoldDB" id="A0A081PCV0"/>
<feature type="signal peptide" evidence="1">
    <location>
        <begin position="1"/>
        <end position="21"/>
    </location>
</feature>
<evidence type="ECO:0000313" key="3">
    <source>
        <dbReference type="EMBL" id="KEQ28523.1"/>
    </source>
</evidence>
<dbReference type="EMBL" id="JNFF01000115">
    <property type="protein sequence ID" value="KEQ28523.1"/>
    <property type="molecule type" value="Genomic_DNA"/>
</dbReference>
<keyword evidence="4" id="KW-1185">Reference proteome</keyword>
<dbReference type="SUPFAM" id="SSF53187">
    <property type="entry name" value="Zn-dependent exopeptidases"/>
    <property type="match status" value="1"/>
</dbReference>
<dbReference type="Pfam" id="PF04389">
    <property type="entry name" value="Peptidase_M28"/>
    <property type="match status" value="1"/>
</dbReference>
<feature type="chain" id="PRO_5001761737" evidence="1">
    <location>
        <begin position="22"/>
        <end position="315"/>
    </location>
</feature>
<dbReference type="PANTHER" id="PTHR12147:SF26">
    <property type="entry name" value="PEPTIDASE M28 DOMAIN-CONTAINING PROTEIN"/>
    <property type="match status" value="1"/>
</dbReference>
<feature type="domain" description="Peptidase M28" evidence="2">
    <location>
        <begin position="99"/>
        <end position="293"/>
    </location>
</feature>